<comment type="caution">
    <text evidence="2">Lacks conserved residue(s) required for the propagation of feature annotation.</text>
</comment>
<dbReference type="GO" id="GO:0009295">
    <property type="term" value="C:nucleoid"/>
    <property type="evidence" value="ECO:0007669"/>
    <property type="project" value="TreeGrafter"/>
</dbReference>
<evidence type="ECO:0000256" key="2">
    <source>
        <dbReference type="HAMAP-Rule" id="MF_00984"/>
    </source>
</evidence>
<proteinExistence type="inferred from homology"/>
<dbReference type="EMBL" id="MHNL01000007">
    <property type="protein sequence ID" value="OGZ45212.1"/>
    <property type="molecule type" value="Genomic_DNA"/>
</dbReference>
<dbReference type="HAMAP" id="MF_00984">
    <property type="entry name" value="SSB"/>
    <property type="match status" value="1"/>
</dbReference>
<dbReference type="Proteomes" id="UP000177785">
    <property type="component" value="Unassembled WGS sequence"/>
</dbReference>
<protein>
    <recommendedName>
        <fullName evidence="2 3">Single-stranded DNA-binding protein</fullName>
        <shortName evidence="2">SSB</shortName>
    </recommendedName>
</protein>
<dbReference type="Pfam" id="PF00436">
    <property type="entry name" value="SSB"/>
    <property type="match status" value="1"/>
</dbReference>
<evidence type="ECO:0000313" key="5">
    <source>
        <dbReference type="EMBL" id="OGZ45212.1"/>
    </source>
</evidence>
<comment type="caution">
    <text evidence="5">The sequence shown here is derived from an EMBL/GenBank/DDBJ whole genome shotgun (WGS) entry which is preliminary data.</text>
</comment>
<evidence type="ECO:0000313" key="6">
    <source>
        <dbReference type="Proteomes" id="UP000177785"/>
    </source>
</evidence>
<dbReference type="GO" id="GO:0006260">
    <property type="term" value="P:DNA replication"/>
    <property type="evidence" value="ECO:0007669"/>
    <property type="project" value="InterPro"/>
</dbReference>
<dbReference type="AlphaFoldDB" id="A0A1G2G580"/>
<evidence type="ECO:0000256" key="4">
    <source>
        <dbReference type="SAM" id="MobiDB-lite"/>
    </source>
</evidence>
<dbReference type="SUPFAM" id="SSF50249">
    <property type="entry name" value="Nucleic acid-binding proteins"/>
    <property type="match status" value="1"/>
</dbReference>
<dbReference type="InterPro" id="IPR000424">
    <property type="entry name" value="Primosome_PriB/ssb"/>
</dbReference>
<dbReference type="STRING" id="1802115.A2756_01140"/>
<keyword evidence="1 2" id="KW-0238">DNA-binding</keyword>
<dbReference type="GO" id="GO:0003697">
    <property type="term" value="F:single-stranded DNA binding"/>
    <property type="evidence" value="ECO:0007669"/>
    <property type="project" value="UniProtKB-UniRule"/>
</dbReference>
<name>A0A1G2G580_9BACT</name>
<dbReference type="NCBIfam" id="TIGR00621">
    <property type="entry name" value="ssb"/>
    <property type="match status" value="1"/>
</dbReference>
<dbReference type="InterPro" id="IPR011344">
    <property type="entry name" value="ssDNA-bd"/>
</dbReference>
<comment type="subunit">
    <text evidence="2">Homotetramer.</text>
</comment>
<reference evidence="5 6" key="1">
    <citation type="journal article" date="2016" name="Nat. Commun.">
        <title>Thousands of microbial genomes shed light on interconnected biogeochemical processes in an aquifer system.</title>
        <authorList>
            <person name="Anantharaman K."/>
            <person name="Brown C.T."/>
            <person name="Hug L.A."/>
            <person name="Sharon I."/>
            <person name="Castelle C.J."/>
            <person name="Probst A.J."/>
            <person name="Thomas B.C."/>
            <person name="Singh A."/>
            <person name="Wilkins M.J."/>
            <person name="Karaoz U."/>
            <person name="Brodie E.L."/>
            <person name="Williams K.H."/>
            <person name="Hubbard S.S."/>
            <person name="Banfield J.F."/>
        </authorList>
    </citation>
    <scope>NUCLEOTIDE SEQUENCE [LARGE SCALE GENOMIC DNA]</scope>
</reference>
<gene>
    <name evidence="5" type="ORF">A2756_01140</name>
</gene>
<dbReference type="PIRSF" id="PIRSF002070">
    <property type="entry name" value="SSB"/>
    <property type="match status" value="1"/>
</dbReference>
<dbReference type="Gene3D" id="2.40.50.140">
    <property type="entry name" value="Nucleic acid-binding proteins"/>
    <property type="match status" value="1"/>
</dbReference>
<dbReference type="PANTHER" id="PTHR10302:SF27">
    <property type="entry name" value="SINGLE-STRANDED DNA-BINDING PROTEIN"/>
    <property type="match status" value="1"/>
</dbReference>
<evidence type="ECO:0000256" key="1">
    <source>
        <dbReference type="ARBA" id="ARBA00023125"/>
    </source>
</evidence>
<accession>A0A1G2G580</accession>
<dbReference type="CDD" id="cd04496">
    <property type="entry name" value="SSB_OBF"/>
    <property type="match status" value="1"/>
</dbReference>
<feature type="region of interest" description="Disordered" evidence="4">
    <location>
        <begin position="100"/>
        <end position="152"/>
    </location>
</feature>
<sequence>MNLNKAFIIGNLTRDPETRTLPSGQSVATFSVASNRMWTDKQGQKQKQAEFHNIVTFGRLAEIASQYLTKGAMVFIEGRIQTRSWDGQDGAKKWRTEIVAESMQMGPRGQTSASASDEGRASGAPSPKQDDQEIGTIEYPGDDEINPNDIPF</sequence>
<organism evidence="5 6">
    <name type="scientific">Candidatus Ryanbacteria bacterium RIFCSPHIGHO2_01_FULL_48_27</name>
    <dbReference type="NCBI Taxonomy" id="1802115"/>
    <lineage>
        <taxon>Bacteria</taxon>
        <taxon>Candidatus Ryaniibacteriota</taxon>
    </lineage>
</organism>
<evidence type="ECO:0000256" key="3">
    <source>
        <dbReference type="PIRNR" id="PIRNR002070"/>
    </source>
</evidence>
<dbReference type="PROSITE" id="PS50935">
    <property type="entry name" value="SSB"/>
    <property type="match status" value="1"/>
</dbReference>
<dbReference type="PANTHER" id="PTHR10302">
    <property type="entry name" value="SINGLE-STRANDED DNA-BINDING PROTEIN"/>
    <property type="match status" value="1"/>
</dbReference>
<dbReference type="InterPro" id="IPR012340">
    <property type="entry name" value="NA-bd_OB-fold"/>
</dbReference>